<keyword evidence="2" id="KW-0732">Signal</keyword>
<feature type="compositionally biased region" description="Low complexity" evidence="1">
    <location>
        <begin position="599"/>
        <end position="628"/>
    </location>
</feature>
<feature type="compositionally biased region" description="Polar residues" evidence="1">
    <location>
        <begin position="846"/>
        <end position="864"/>
    </location>
</feature>
<feature type="region of interest" description="Disordered" evidence="1">
    <location>
        <begin position="599"/>
        <end position="809"/>
    </location>
</feature>
<feature type="region of interest" description="Disordered" evidence="1">
    <location>
        <begin position="846"/>
        <end position="892"/>
    </location>
</feature>
<evidence type="ECO:0000313" key="3">
    <source>
        <dbReference type="EMBL" id="KAK5693008.1"/>
    </source>
</evidence>
<dbReference type="Proteomes" id="UP001310594">
    <property type="component" value="Unassembled WGS sequence"/>
</dbReference>
<feature type="region of interest" description="Disordered" evidence="1">
    <location>
        <begin position="1464"/>
        <end position="1485"/>
    </location>
</feature>
<proteinExistence type="predicted"/>
<feature type="compositionally biased region" description="Polar residues" evidence="1">
    <location>
        <begin position="213"/>
        <end position="233"/>
    </location>
</feature>
<gene>
    <name evidence="3" type="ORF">LTR97_010484</name>
</gene>
<feature type="compositionally biased region" description="Polar residues" evidence="1">
    <location>
        <begin position="666"/>
        <end position="686"/>
    </location>
</feature>
<feature type="region of interest" description="Disordered" evidence="1">
    <location>
        <begin position="51"/>
        <end position="81"/>
    </location>
</feature>
<feature type="compositionally biased region" description="Polar residues" evidence="1">
    <location>
        <begin position="693"/>
        <end position="732"/>
    </location>
</feature>
<feature type="compositionally biased region" description="Polar residues" evidence="1">
    <location>
        <begin position="872"/>
        <end position="892"/>
    </location>
</feature>
<name>A0AAN7W3P0_9PEZI</name>
<organism evidence="3 4">
    <name type="scientific">Elasticomyces elasticus</name>
    <dbReference type="NCBI Taxonomy" id="574655"/>
    <lineage>
        <taxon>Eukaryota</taxon>
        <taxon>Fungi</taxon>
        <taxon>Dikarya</taxon>
        <taxon>Ascomycota</taxon>
        <taxon>Pezizomycotina</taxon>
        <taxon>Dothideomycetes</taxon>
        <taxon>Dothideomycetidae</taxon>
        <taxon>Mycosphaerellales</taxon>
        <taxon>Teratosphaeriaceae</taxon>
        <taxon>Elasticomyces</taxon>
    </lineage>
</organism>
<reference evidence="3" key="1">
    <citation type="submission" date="2023-08" db="EMBL/GenBank/DDBJ databases">
        <title>Black Yeasts Isolated from many extreme environments.</title>
        <authorList>
            <person name="Coleine C."/>
            <person name="Stajich J.E."/>
            <person name="Selbmann L."/>
        </authorList>
    </citation>
    <scope>NUCLEOTIDE SEQUENCE</scope>
    <source>
        <strain evidence="3">CCFEE 5810</strain>
    </source>
</reference>
<evidence type="ECO:0000313" key="4">
    <source>
        <dbReference type="Proteomes" id="UP001310594"/>
    </source>
</evidence>
<comment type="caution">
    <text evidence="3">The sequence shown here is derived from an EMBL/GenBank/DDBJ whole genome shotgun (WGS) entry which is preliminary data.</text>
</comment>
<feature type="compositionally biased region" description="Low complexity" evidence="1">
    <location>
        <begin position="733"/>
        <end position="757"/>
    </location>
</feature>
<evidence type="ECO:0000256" key="1">
    <source>
        <dbReference type="SAM" id="MobiDB-lite"/>
    </source>
</evidence>
<protein>
    <recommendedName>
        <fullName evidence="5">Hyphally-regulated cell wall protein N-terminal domain-containing protein</fullName>
    </recommendedName>
</protein>
<feature type="chain" id="PRO_5042999826" description="Hyphally-regulated cell wall protein N-terminal domain-containing protein" evidence="2">
    <location>
        <begin position="22"/>
        <end position="1517"/>
    </location>
</feature>
<evidence type="ECO:0008006" key="5">
    <source>
        <dbReference type="Google" id="ProtNLM"/>
    </source>
</evidence>
<evidence type="ECO:0000256" key="2">
    <source>
        <dbReference type="SAM" id="SignalP"/>
    </source>
</evidence>
<feature type="signal peptide" evidence="2">
    <location>
        <begin position="1"/>
        <end position="21"/>
    </location>
</feature>
<feature type="region of interest" description="Disordered" evidence="1">
    <location>
        <begin position="213"/>
        <end position="234"/>
    </location>
</feature>
<feature type="compositionally biased region" description="Polar residues" evidence="1">
    <location>
        <begin position="773"/>
        <end position="788"/>
    </location>
</feature>
<feature type="compositionally biased region" description="Polar residues" evidence="1">
    <location>
        <begin position="798"/>
        <end position="809"/>
    </location>
</feature>
<feature type="compositionally biased region" description="Polar residues" evidence="1">
    <location>
        <begin position="637"/>
        <end position="646"/>
    </location>
</feature>
<dbReference type="EMBL" id="JAVRQU010000018">
    <property type="protein sequence ID" value="KAK5693008.1"/>
    <property type="molecule type" value="Genomic_DNA"/>
</dbReference>
<accession>A0AAN7W3P0</accession>
<sequence>MVRSLPLRIAALLALSGWVDAGLNDTTSSARNATYQSPSLSSTSSFTRLSSSSHQELSSTQPSSSGASSSSNSTTSTAVHTSTHSSSSVLSVISTTLSSTTGGFLGSYIRSGIGYSSSENNSSTTQLSSSDSLIESTISLATLSASKNVSSSSETLGRGSSTRNITVIRSSYSTSTLYSLSTGATGYSPYSHGVSAGSETVGVNASSTYSYDAGNATSAKPETPTLPTAFSMPSQGFAGSNSGNSSGVLASGTITASPTTSASNLNQTTALTWTTPANASSVWQCNDAWYTYTISSGVSEGVDVPEGTTIWATNYTAATTTLCDGFTRIVGDVVAVASGPVTTDYIMTAVDNPMPTCSIPERSCESMQSEFASYNAIYESAYTTWHDKNGSQADYPVSVGPLHIPQCAVTGAAAPPDYCGACTIYGGTVEGPYVVTNGTTFYEDKAYISYQTAYAINTCGRLGNVYTAGVVPVASSNIYSMELRDYFLYNYANQFNFADLNHPIPASAYLGMPNCKESGPSLIGQLARPNMLNGQLYAGTCPDVPDSNHIIWDELYQPVLAVPPEMRALDPAWSNCILALDGLWDPPKALQPASTIAAPTAPTSIDVPTTPASPAHSPTSPASTTPAPATTPPPAESDTQGSSTAGQPPGGEGSSISESGYGGGSVPTSSQVQSSNEGTESAPTSQGNGGTVPESSSQGQTAAPPSYSSDQSTPVTSNGQSSDTGNGGVSPTSQSSGVQNGAGSSSSVQQSQSGSGNTTPTSANPGGIIVSVITHSSSQQDQATSTGNGAAATPSPGPSNGESVSSPASGVATIGSSTFVVVPTTNAGGSSVAVIEAGGSSATLAPGQTTSVGGQDVSVPSSGSGAVIGNGASATNVSPGNSESNSPANGETSVVSVGSSAFTVIPTQSAGSSAVVIANGGSTITLAPGSSTNIGNQEVSAPSGGGAVIGSGNDATTVAANNLGNPGSGSGSSVVSVGSSAFTVLPTQSAGSSAVVIANGGSTVTLAPGKSTTIGNQIVSAPASGGGAVIGTGTDAATVQPSGQNVGSGIIATVGGQTIAADPSNPSNLLVNGQTLTAGQTTIISGTPVYLASGSLLVGGSNTQPASTIAIPTLVSSAGNVLGNTETTLVVGGHTLTASADSNNPTVVIVDGTSVTLGGSEATVNGVAVSLAPSGLVVDGSLQVSATPVVLGTVVATNGQTLTLESLQGSTETLVFDGSLTSTLNNGLATVAGLTLSAGSSDGSSYVVVDGSQTVPLSTPSLSSGGVPQAVITLKGQIFTASSASGSVVIDGTTLRLGGPAATINGVVLSDAPDGIVVGGTRTVSFPAVSTGLGSDAVVTLPNGDALTAIEPPGESYIILDGTTLLPGETATIDGTVVTNGPNGLVIAGNTVPLTPVPTDSASQAIITINGQHYTAIEPAGAPFVIVDGTTLSVGGSALTIDGTIVSEGSSGLVVGGTQTIPLSSLPPTTASPTPGSSVSGPAAASTSTRSAASSLLHSSRFAVATGLLTVSVLFLW</sequence>